<feature type="domain" description="Type 4 fimbrial biogenesis protein PilX N-terminal" evidence="2">
    <location>
        <begin position="22"/>
        <end position="71"/>
    </location>
</feature>
<evidence type="ECO:0000313" key="3">
    <source>
        <dbReference type="EMBL" id="MEY6434099.1"/>
    </source>
</evidence>
<accession>A0ABV4BHX1</accession>
<evidence type="ECO:0000259" key="2">
    <source>
        <dbReference type="Pfam" id="PF14341"/>
    </source>
</evidence>
<name>A0ABV4BHX1_9GAMM</name>
<dbReference type="RefSeq" id="WP_369668479.1">
    <property type="nucleotide sequence ID" value="NZ_JBDKXB010000041.1"/>
</dbReference>
<protein>
    <submittedName>
        <fullName evidence="3">PilX N-terminal domain-containing pilus assembly protein</fullName>
    </submittedName>
</protein>
<dbReference type="EMBL" id="JBDKXB010000041">
    <property type="protein sequence ID" value="MEY6434099.1"/>
    <property type="molecule type" value="Genomic_DNA"/>
</dbReference>
<proteinExistence type="predicted"/>
<keyword evidence="4" id="KW-1185">Reference proteome</keyword>
<evidence type="ECO:0000313" key="4">
    <source>
        <dbReference type="Proteomes" id="UP001564408"/>
    </source>
</evidence>
<keyword evidence="1" id="KW-0472">Membrane</keyword>
<feature type="transmembrane region" description="Helical" evidence="1">
    <location>
        <begin position="21"/>
        <end position="43"/>
    </location>
</feature>
<dbReference type="Proteomes" id="UP001564408">
    <property type="component" value="Unassembled WGS sequence"/>
</dbReference>
<gene>
    <name evidence="3" type="ORF">ABC977_16975</name>
</gene>
<evidence type="ECO:0000256" key="1">
    <source>
        <dbReference type="SAM" id="Phobius"/>
    </source>
</evidence>
<sequence length="180" mass="19424">MRRLKMIRFFLLAHASRHCQSGTVLIIALVFLLLMTLVGVAAMQGTTLQERMAGNHRDRNLAFQAAEAALREGELEAWSNGEEIRKTFEQGNGTTGLEAGRLANPADWDGDSPAPTVPELALDPQQLPRGPSAHVGNPWPVFIAPEDPEGGVFNLFPITSYAEGGTARAIVILQTSLALP</sequence>
<keyword evidence="1" id="KW-1133">Transmembrane helix</keyword>
<keyword evidence="1" id="KW-0812">Transmembrane</keyword>
<comment type="caution">
    <text evidence="3">The sequence shown here is derived from an EMBL/GenBank/DDBJ whole genome shotgun (WGS) entry which is preliminary data.</text>
</comment>
<organism evidence="3 4">
    <name type="scientific">Thioalkalicoccus limnaeus</name>
    <dbReference type="NCBI Taxonomy" id="120681"/>
    <lineage>
        <taxon>Bacteria</taxon>
        <taxon>Pseudomonadati</taxon>
        <taxon>Pseudomonadota</taxon>
        <taxon>Gammaproteobacteria</taxon>
        <taxon>Chromatiales</taxon>
        <taxon>Chromatiaceae</taxon>
        <taxon>Thioalkalicoccus</taxon>
    </lineage>
</organism>
<dbReference type="InterPro" id="IPR025746">
    <property type="entry name" value="PilX_N_dom"/>
</dbReference>
<reference evidence="3 4" key="1">
    <citation type="submission" date="2024-05" db="EMBL/GenBank/DDBJ databases">
        <title>Genome Sequence and Characterization of the New Strain Purple Sulfur Bacterium of Genus Thioalkalicoccus.</title>
        <authorList>
            <person name="Bryantseva I.A."/>
            <person name="Kyndt J.A."/>
            <person name="Imhoff J.F."/>
        </authorList>
    </citation>
    <scope>NUCLEOTIDE SEQUENCE [LARGE SCALE GENOMIC DNA]</scope>
    <source>
        <strain evidence="3 4">Um2</strain>
    </source>
</reference>
<dbReference type="Pfam" id="PF14341">
    <property type="entry name" value="PilX_N"/>
    <property type="match status" value="1"/>
</dbReference>